<proteinExistence type="predicted"/>
<dbReference type="EMBL" id="CP065668">
    <property type="protein sequence ID" value="QPS09551.1"/>
    <property type="molecule type" value="Genomic_DNA"/>
</dbReference>
<dbReference type="AlphaFoldDB" id="A0A7T2VZU8"/>
<dbReference type="Proteomes" id="UP000594778">
    <property type="component" value="Chromosome"/>
</dbReference>
<organism evidence="1 2">
    <name type="scientific">Delftia acidovorans</name>
    <name type="common">Pseudomonas acidovorans</name>
    <name type="synonym">Comamonas acidovorans</name>
    <dbReference type="NCBI Taxonomy" id="80866"/>
    <lineage>
        <taxon>Bacteria</taxon>
        <taxon>Pseudomonadati</taxon>
        <taxon>Pseudomonadota</taxon>
        <taxon>Betaproteobacteria</taxon>
        <taxon>Burkholderiales</taxon>
        <taxon>Comamonadaceae</taxon>
        <taxon>Delftia</taxon>
    </lineage>
</organism>
<evidence type="ECO:0000313" key="1">
    <source>
        <dbReference type="EMBL" id="QPS09551.1"/>
    </source>
</evidence>
<evidence type="ECO:0000313" key="2">
    <source>
        <dbReference type="Proteomes" id="UP000594778"/>
    </source>
</evidence>
<reference evidence="1 2" key="1">
    <citation type="submission" date="2020-12" db="EMBL/GenBank/DDBJ databases">
        <title>FDA dAtabase for Regulatory Grade micrObial Sequences (FDA-ARGOS): Supporting development and validation of Infectious Disease Dx tests.</title>
        <authorList>
            <person name="Sproer C."/>
            <person name="Gronow S."/>
            <person name="Severitt S."/>
            <person name="Schroder I."/>
            <person name="Tallon L."/>
            <person name="Sadzewicz L."/>
            <person name="Zhao X."/>
            <person name="Boylan J."/>
            <person name="Ott S."/>
            <person name="Bowen H."/>
            <person name="Vavikolanu K."/>
            <person name="Mehta A."/>
            <person name="Aluvathingal J."/>
            <person name="Nadendla S."/>
            <person name="Lowell S."/>
            <person name="Myers T."/>
            <person name="Yan Y."/>
            <person name="Sichtig H."/>
        </authorList>
    </citation>
    <scope>NUCLEOTIDE SEQUENCE [LARGE SCALE GENOMIC DNA]</scope>
    <source>
        <strain evidence="1 2">FDAARGOS_909</strain>
    </source>
</reference>
<sequence length="781" mass="85423">MEHLIVIGEGAGHAVAFGRGRIAHLRTLGLAYVSQSYEIGDWLIRVKLTPGHEYIHVEGGCALGMDSGVMDLRSSIPWFPEFRLPGLRVPTVVTQRNEAQMTRAIAGAVLDESRRDLLAGPGIAGRVVWGGSGIRGAVTRAGDVARSFMPAVARSSPAPEAPWKFAAQDENLLSKKLTGMYCPPSIFTGRCRDWVQAVMGRFLYTDWHNSSTLVAPLTLSLQSGAPPALTAAFHAEGRAATPPARITTSSGLHRDIQGRHWLFLPGMASDTVDVYQLRSNACGELLRKALTPDAPDWARKLSAADLDLIEMYILAYSLPVQETWQALAVPGVRHSADAMGYGWHFSRTGLRADRVINDQFRQGPSGHHGKDNWAMRSTHQQLSMAMDKGGRWSSAVATVAGPYDWAVERGLCVILEPYWGEEGGSWKTTPRYTELFAYRDAVFYVWYRGDTLLSASVSLAEVPETGPHGECDPPDFEDFSINDAGEMYGWNRGRTVGVNGGYAEITQKIAKYWRYTVTVAGQSFSMNPGRMERGRWFEIPGKSESAPSPVILPVDWTGHGAWSAGLTIESYFEGYPPYSYYERRLNGNENIAGWPFFNRIQFEYQVNQFAFTRNYPGRVVIGVARNDAEAVYVQGTSSEVKVDAAYVRGFRSSSNYARVSTFAFRIDGGSTIVGVDHIQYLQGLMQDDGGGGPGVSVPAKTEEKKNDSISLIVTRCEGVSATQEDWQLSPAVWWFDEDIAPETFGTLASAMGQVAVIGKNFGASVGVVGAVPQNPLIIGAT</sequence>
<protein>
    <submittedName>
        <fullName evidence="1">Uncharacterized protein</fullName>
    </submittedName>
</protein>
<gene>
    <name evidence="1" type="ORF">I6G66_05885</name>
</gene>
<dbReference type="RefSeq" id="WP_197956420.1">
    <property type="nucleotide sequence ID" value="NZ_CP065668.1"/>
</dbReference>
<accession>A0A7T2VZU8</accession>
<name>A0A7T2VZU8_DELAC</name>